<sequence>MRTISLNRFRFIHFTSGCCGRMAEAKYQKLASEYAKLKAQIPVLKKAYLDEQSVSKDLKDQLKERELSVRKFEQEVDSLSFRNQQLSKRVLLLQDELEEAELSKKKNKPTSPGVYSEELQSKIMENEMLHKQVDESNRTYQSRIQELEQKLYHYEKETSSHQEALATTVKLQTLEADVKSYRSRAEKADLNGLNLPTHDRKHQLRARELVGQSSNLLSEMVQALSNFYTYSEQRSKIYPADGINDPLSPVNAQYCKYLHENMTYLRPVEQSMKTFLNTLNEDSLTTLETATDLQTFAHYFKRLVNYMNKLLPYQLSSIEEECAISSCTSTLEAKNMELHKSFKCLTSVFNKLESYVSLLASQSTKTCTHPNSNHPQFFTILSKALKDLDEAVRDVSKHYNSKVSLEHQLPTATQKLKTTDECIVSSLISLVTCTGKFSAFMSGNLDFFNQTPGYKTRGSSIGTDPTVDGPRSNPATVYFRQKAAQFVSSLAAPCPESVPHKLAVQHRKTLLSSAESKEGLSKQLITSQQRVNKLEQEKEHWMLELQLLQIKFDNETQKTKKLEKEIKALATPEDANSIQQNMTVIPDRTIQPTTTKTITTAPPSVNSSLLGTLEHTVGGSTNRDTREVLIKNHFTNRINELTLEKQVAESKAVSFHSEVRALHKQLHIAEKVKASAEEEQKEMSQKLAQLKGLKKFSRK</sequence>
<dbReference type="Pfam" id="PF10212">
    <property type="entry name" value="PPP1R21_helical"/>
    <property type="match status" value="1"/>
</dbReference>
<feature type="compositionally biased region" description="Basic and acidic residues" evidence="10">
    <location>
        <begin position="675"/>
        <end position="684"/>
    </location>
</feature>
<evidence type="ECO:0000259" key="11">
    <source>
        <dbReference type="SMART" id="SM01254"/>
    </source>
</evidence>
<evidence type="ECO:0000256" key="8">
    <source>
        <dbReference type="ARBA" id="ARBA00044824"/>
    </source>
</evidence>
<dbReference type="Pfam" id="PF21636">
    <property type="entry name" value="PPP1R21_C"/>
    <property type="match status" value="1"/>
</dbReference>
<comment type="subcellular location">
    <subcellularLocation>
        <location evidence="1">Early endosome</location>
    </subcellularLocation>
</comment>
<gene>
    <name evidence="12" type="ORF">KUTeg_014418</name>
</gene>
<feature type="coiled-coil region" evidence="9">
    <location>
        <begin position="517"/>
        <end position="565"/>
    </location>
</feature>
<dbReference type="PANTHER" id="PTHR21448:SF0">
    <property type="entry name" value="PROTEIN PHOSPHATASE 1 REGULATORY SUBUNIT 21"/>
    <property type="match status" value="1"/>
</dbReference>
<evidence type="ECO:0000256" key="4">
    <source>
        <dbReference type="ARBA" id="ARBA00022884"/>
    </source>
</evidence>
<keyword evidence="4" id="KW-0694">RNA-binding</keyword>
<dbReference type="Proteomes" id="UP001217089">
    <property type="component" value="Unassembled WGS sequence"/>
</dbReference>
<feature type="coiled-coil region" evidence="9">
    <location>
        <begin position="130"/>
        <end position="191"/>
    </location>
</feature>
<accession>A0ABQ9EWI0</accession>
<evidence type="ECO:0000313" key="13">
    <source>
        <dbReference type="Proteomes" id="UP001217089"/>
    </source>
</evidence>
<evidence type="ECO:0000256" key="6">
    <source>
        <dbReference type="ARBA" id="ARBA00031361"/>
    </source>
</evidence>
<proteinExistence type="predicted"/>
<dbReference type="InterPro" id="IPR019343">
    <property type="entry name" value="PPP1R21_N"/>
</dbReference>
<keyword evidence="5 9" id="KW-0175">Coiled coil</keyword>
<dbReference type="PANTHER" id="PTHR21448">
    <property type="entry name" value="SMOOTH MUSCLE MYOSIN HEAVY CHAIN-RELATED"/>
    <property type="match status" value="1"/>
</dbReference>
<evidence type="ECO:0000256" key="1">
    <source>
        <dbReference type="ARBA" id="ARBA00004412"/>
    </source>
</evidence>
<dbReference type="Pfam" id="PF10205">
    <property type="entry name" value="KLRAQ"/>
    <property type="match status" value="1"/>
</dbReference>
<dbReference type="EMBL" id="JARBDR010000657">
    <property type="protein sequence ID" value="KAJ8309544.1"/>
    <property type="molecule type" value="Genomic_DNA"/>
</dbReference>
<keyword evidence="13" id="KW-1185">Reference proteome</keyword>
<organism evidence="12 13">
    <name type="scientific">Tegillarca granosa</name>
    <name type="common">Malaysian cockle</name>
    <name type="synonym">Anadara granosa</name>
    <dbReference type="NCBI Taxonomy" id="220873"/>
    <lineage>
        <taxon>Eukaryota</taxon>
        <taxon>Metazoa</taxon>
        <taxon>Spiralia</taxon>
        <taxon>Lophotrochozoa</taxon>
        <taxon>Mollusca</taxon>
        <taxon>Bivalvia</taxon>
        <taxon>Autobranchia</taxon>
        <taxon>Pteriomorphia</taxon>
        <taxon>Arcoida</taxon>
        <taxon>Arcoidea</taxon>
        <taxon>Arcidae</taxon>
        <taxon>Tegillarca</taxon>
    </lineage>
</organism>
<evidence type="ECO:0000313" key="12">
    <source>
        <dbReference type="EMBL" id="KAJ8309544.1"/>
    </source>
</evidence>
<evidence type="ECO:0000256" key="5">
    <source>
        <dbReference type="ARBA" id="ARBA00023054"/>
    </source>
</evidence>
<evidence type="ECO:0000256" key="2">
    <source>
        <dbReference type="ARBA" id="ARBA00020102"/>
    </source>
</evidence>
<comment type="caution">
    <text evidence="12">The sequence shown here is derived from an EMBL/GenBank/DDBJ whole genome shotgun (WGS) entry which is preliminary data.</text>
</comment>
<feature type="coiled-coil region" evidence="9">
    <location>
        <begin position="20"/>
        <end position="103"/>
    </location>
</feature>
<dbReference type="InterPro" id="IPR040024">
    <property type="entry name" value="PPP1R21"/>
</dbReference>
<feature type="domain" description="Protein phosphatase 1 regulatory subunit 21 N-terminal" evidence="11">
    <location>
        <begin position="28"/>
        <end position="119"/>
    </location>
</feature>
<protein>
    <recommendedName>
        <fullName evidence="2">Protein phosphatase 1 regulatory subunit 21</fullName>
    </recommendedName>
    <alternativeName>
        <fullName evidence="7">Coiled-coil domain-containing protein 128</fullName>
    </alternativeName>
    <alternativeName>
        <fullName evidence="8">Ferry endosomal RAB5 effector complex subunit 2</fullName>
    </alternativeName>
    <alternativeName>
        <fullName evidence="6">KLRAQ motif-containing protein 1</fullName>
    </alternativeName>
</protein>
<evidence type="ECO:0000256" key="9">
    <source>
        <dbReference type="SAM" id="Coils"/>
    </source>
</evidence>
<name>A0ABQ9EWI0_TEGGR</name>
<dbReference type="InterPro" id="IPR049372">
    <property type="entry name" value="PPP1R21_C"/>
</dbReference>
<evidence type="ECO:0000256" key="10">
    <source>
        <dbReference type="SAM" id="MobiDB-lite"/>
    </source>
</evidence>
<evidence type="ECO:0000256" key="7">
    <source>
        <dbReference type="ARBA" id="ARBA00031617"/>
    </source>
</evidence>
<dbReference type="SMART" id="SM01254">
    <property type="entry name" value="KLRAQ"/>
    <property type="match status" value="1"/>
</dbReference>
<evidence type="ECO:0000256" key="3">
    <source>
        <dbReference type="ARBA" id="ARBA00022753"/>
    </source>
</evidence>
<keyword evidence="3" id="KW-0967">Endosome</keyword>
<reference evidence="12 13" key="1">
    <citation type="submission" date="2022-12" db="EMBL/GenBank/DDBJ databases">
        <title>Chromosome-level genome of Tegillarca granosa.</title>
        <authorList>
            <person name="Kim J."/>
        </authorList>
    </citation>
    <scope>NUCLEOTIDE SEQUENCE [LARGE SCALE GENOMIC DNA]</scope>
    <source>
        <strain evidence="12">Teg-2019</strain>
        <tissue evidence="12">Adductor muscle</tissue>
    </source>
</reference>
<feature type="region of interest" description="Disordered" evidence="10">
    <location>
        <begin position="675"/>
        <end position="699"/>
    </location>
</feature>
<dbReference type="InterPro" id="IPR019348">
    <property type="entry name" value="PPP1R21_six_helix"/>
</dbReference>